<comment type="caution">
    <text evidence="2">The sequence shown here is derived from an EMBL/GenBank/DDBJ whole genome shotgun (WGS) entry which is preliminary data.</text>
</comment>
<evidence type="ECO:0000313" key="3">
    <source>
        <dbReference type="Proteomes" id="UP000537718"/>
    </source>
</evidence>
<name>A0A7W8YYG4_9SPHI</name>
<protein>
    <recommendedName>
        <fullName evidence="4">GLPGLI family protein</fullName>
    </recommendedName>
</protein>
<gene>
    <name evidence="2" type="ORF">HDE69_005218</name>
</gene>
<feature type="chain" id="PRO_5030518012" description="GLPGLI family protein" evidence="1">
    <location>
        <begin position="34"/>
        <end position="246"/>
    </location>
</feature>
<organism evidence="2 3">
    <name type="scientific">Pedobacter cryoconitis</name>
    <dbReference type="NCBI Taxonomy" id="188932"/>
    <lineage>
        <taxon>Bacteria</taxon>
        <taxon>Pseudomonadati</taxon>
        <taxon>Bacteroidota</taxon>
        <taxon>Sphingobacteriia</taxon>
        <taxon>Sphingobacteriales</taxon>
        <taxon>Sphingobacteriaceae</taxon>
        <taxon>Pedobacter</taxon>
    </lineage>
</organism>
<dbReference type="RefSeq" id="WP_183870182.1">
    <property type="nucleotide sequence ID" value="NZ_JACHCF010000018.1"/>
</dbReference>
<reference evidence="2 3" key="1">
    <citation type="submission" date="2020-08" db="EMBL/GenBank/DDBJ databases">
        <title>Genomic Encyclopedia of Type Strains, Phase IV (KMG-V): Genome sequencing to study the core and pangenomes of soil and plant-associated prokaryotes.</title>
        <authorList>
            <person name="Whitman W."/>
        </authorList>
    </citation>
    <scope>NUCLEOTIDE SEQUENCE [LARGE SCALE GENOMIC DNA]</scope>
    <source>
        <strain evidence="2 3">MP7CTX6</strain>
    </source>
</reference>
<sequence>MIINIITMLCHLKKIHFLFLALLLLAARNTSSAQSIEADNMFNQQVAIQQQIDFQQFNTQNIINQQFTAMSLTDMNNGIPVYNGLYSFEVTLKKDSSKITVHSKMYNDTVLHKTYLLAIDKKFPKSDSRRQQKIYPDQTISIFRPEIRNAFTRAVQINGVPTDSCWMFKMITGPISAYSFLSDSEPNFNPATIVAIQLNNGPIIKLNEENLEAMVGQDKDALEIVKKNRFYSAIRKYNKDAKSKSN</sequence>
<dbReference type="Proteomes" id="UP000537718">
    <property type="component" value="Unassembled WGS sequence"/>
</dbReference>
<keyword evidence="1" id="KW-0732">Signal</keyword>
<proteinExistence type="predicted"/>
<evidence type="ECO:0000256" key="1">
    <source>
        <dbReference type="SAM" id="SignalP"/>
    </source>
</evidence>
<dbReference type="AlphaFoldDB" id="A0A7W8YYG4"/>
<accession>A0A7W8YYG4</accession>
<dbReference type="EMBL" id="JACHCF010000018">
    <property type="protein sequence ID" value="MBB5624121.1"/>
    <property type="molecule type" value="Genomic_DNA"/>
</dbReference>
<feature type="signal peptide" evidence="1">
    <location>
        <begin position="1"/>
        <end position="33"/>
    </location>
</feature>
<evidence type="ECO:0008006" key="4">
    <source>
        <dbReference type="Google" id="ProtNLM"/>
    </source>
</evidence>
<evidence type="ECO:0000313" key="2">
    <source>
        <dbReference type="EMBL" id="MBB5624121.1"/>
    </source>
</evidence>